<dbReference type="EMBL" id="GFPF01003738">
    <property type="protein sequence ID" value="MAA14884.1"/>
    <property type="molecule type" value="Transcribed_RNA"/>
</dbReference>
<dbReference type="AlphaFoldDB" id="A0A224YLM3"/>
<dbReference type="PROSITE" id="PS51257">
    <property type="entry name" value="PROKAR_LIPOPROTEIN"/>
    <property type="match status" value="1"/>
</dbReference>
<proteinExistence type="predicted"/>
<sequence length="118" mass="13314">MYRYFNVVCTILLLSSCLSQAAGYNRNRMVLQGPHHKGVRSVGQDCNAKMQCILWTCCLRSLKTTACYQRARVGGRCSSYNISGIYNQHCPCAPGHGSCFMGRCVLRNNGRQHVRHRL</sequence>
<reference evidence="2" key="1">
    <citation type="journal article" date="2017" name="Parasit. Vectors">
        <title>Sialotranscriptomics of Rhipicephalus zambeziensis reveals intricate expression profiles of secretory proteins and suggests tight temporal transcriptional regulation during blood-feeding.</title>
        <authorList>
            <person name="de Castro M.H."/>
            <person name="de Klerk D."/>
            <person name="Pienaar R."/>
            <person name="Rees D.J.G."/>
            <person name="Mans B.J."/>
        </authorList>
    </citation>
    <scope>NUCLEOTIDE SEQUENCE</scope>
    <source>
        <tissue evidence="2">Salivary glands</tissue>
    </source>
</reference>
<protein>
    <submittedName>
        <fullName evidence="2">Ixodegrin B</fullName>
    </submittedName>
</protein>
<evidence type="ECO:0000256" key="1">
    <source>
        <dbReference type="SAM" id="SignalP"/>
    </source>
</evidence>
<feature type="chain" id="PRO_5013144108" evidence="1">
    <location>
        <begin position="24"/>
        <end position="118"/>
    </location>
</feature>
<dbReference type="Gene3D" id="2.10.80.10">
    <property type="entry name" value="Lipase, subunit A"/>
    <property type="match status" value="1"/>
</dbReference>
<name>A0A224YLM3_9ACAR</name>
<accession>A0A224YLM3</accession>
<organism evidence="2">
    <name type="scientific">Rhipicephalus zambeziensis</name>
    <dbReference type="NCBI Taxonomy" id="60191"/>
    <lineage>
        <taxon>Eukaryota</taxon>
        <taxon>Metazoa</taxon>
        <taxon>Ecdysozoa</taxon>
        <taxon>Arthropoda</taxon>
        <taxon>Chelicerata</taxon>
        <taxon>Arachnida</taxon>
        <taxon>Acari</taxon>
        <taxon>Parasitiformes</taxon>
        <taxon>Ixodida</taxon>
        <taxon>Ixodoidea</taxon>
        <taxon>Ixodidae</taxon>
        <taxon>Rhipicephalinae</taxon>
        <taxon>Rhipicephalus</taxon>
        <taxon>Rhipicephalus</taxon>
    </lineage>
</organism>
<feature type="signal peptide" evidence="1">
    <location>
        <begin position="1"/>
        <end position="23"/>
    </location>
</feature>
<evidence type="ECO:0000313" key="2">
    <source>
        <dbReference type="EMBL" id="MAA14884.1"/>
    </source>
</evidence>
<keyword evidence="1" id="KW-0732">Signal</keyword>